<protein>
    <recommendedName>
        <fullName evidence="9">TonB-dependent receptor</fullName>
    </recommendedName>
</protein>
<proteinExistence type="predicted"/>
<feature type="domain" description="Outer membrane protein beta-barrel" evidence="6">
    <location>
        <begin position="319"/>
        <end position="709"/>
    </location>
</feature>
<dbReference type="Pfam" id="PF07715">
    <property type="entry name" value="Plug"/>
    <property type="match status" value="1"/>
</dbReference>
<dbReference type="InterPro" id="IPR037066">
    <property type="entry name" value="Plug_dom_sf"/>
</dbReference>
<comment type="subcellular location">
    <subcellularLocation>
        <location evidence="1">Cell outer membrane</location>
    </subcellularLocation>
</comment>
<evidence type="ECO:0000313" key="7">
    <source>
        <dbReference type="EMBL" id="PSJ40868.1"/>
    </source>
</evidence>
<feature type="region of interest" description="Disordered" evidence="4">
    <location>
        <begin position="21"/>
        <end position="45"/>
    </location>
</feature>
<dbReference type="Pfam" id="PF14905">
    <property type="entry name" value="OMP_b-brl_3"/>
    <property type="match status" value="1"/>
</dbReference>
<dbReference type="AlphaFoldDB" id="A0A2P7QSB8"/>
<dbReference type="GO" id="GO:0009279">
    <property type="term" value="C:cell outer membrane"/>
    <property type="evidence" value="ECO:0007669"/>
    <property type="project" value="UniProtKB-SubCell"/>
</dbReference>
<dbReference type="EMBL" id="PXYI01000003">
    <property type="protein sequence ID" value="PSJ40868.1"/>
    <property type="molecule type" value="Genomic_DNA"/>
</dbReference>
<organism evidence="7 8">
    <name type="scientific">Allosphingosinicella deserti</name>
    <dbReference type="NCBI Taxonomy" id="2116704"/>
    <lineage>
        <taxon>Bacteria</taxon>
        <taxon>Pseudomonadati</taxon>
        <taxon>Pseudomonadota</taxon>
        <taxon>Alphaproteobacteria</taxon>
        <taxon>Sphingomonadales</taxon>
        <taxon>Sphingomonadaceae</taxon>
        <taxon>Allosphingosinicella</taxon>
    </lineage>
</organism>
<evidence type="ECO:0000256" key="2">
    <source>
        <dbReference type="ARBA" id="ARBA00023136"/>
    </source>
</evidence>
<keyword evidence="2" id="KW-0472">Membrane</keyword>
<dbReference type="OrthoDB" id="910296at2"/>
<evidence type="ECO:0008006" key="9">
    <source>
        <dbReference type="Google" id="ProtNLM"/>
    </source>
</evidence>
<sequence>MIERPHVLACAMLAALTASETARSQSPHAPSGIAKDKAPTLDPSGEEIVVEGRRLTVKRTIEGTTYDVRDSAQAQAGSAADVLNTLPSVYVSPDGNVSVRGDSNVQVYVNGRPSAAMNGDSRASTLQSLSGSAIASVEVITNPSAKFSADGGAIVNIVLKKGQRQGIDGSAIVNAGDHERGNLSLNTSYGAGKLSATLNGSLRDDVRFTEVHVDRRTFDATGRPAGRFLTVSTYTPTHAQSASLNGSLVLAVGRNADIGADLSVSEASPKNRVYERHLDRGGDETLVSDYRRIRGGTYVSGASDLSVYFNRDAGPQTGSLKLVAQHSRSFLRSDRLFTTYHDLPFGAPTGERVLTRTETIIDRAAGDLERPIGASLRLAVGAEWKRERGRFDDGRSAFAPAAPAPAPAPGRFAAVQRTIAAYANIQLRSGAWTLQAGERFEDLRIGTHLATGEVRGTRRFRGLNHSLSAVRDIGDDQAVVRLSRSSQRIDPRALNPALVAIDAQNLYAGNPLLAPQVVTSAEAEYGFKRGAREGTATLYYRRTDDTIADVILVRPDGVLITSKVNSGRAESFGGQLTFSGKIGARLKYSMTGNLFHASLSAPLEIGGGRQSRLSYTGQASLDWTPTTRDQLRIDGNIQGATLIPQGVRSGTSAVNFVWRHTLSPRWTLALTAQGLIEDARVHSVVRTLRALDINDRRNSRRAVLAGASYKFR</sequence>
<dbReference type="RefSeq" id="WP_106513021.1">
    <property type="nucleotide sequence ID" value="NZ_PXYI01000003.1"/>
</dbReference>
<dbReference type="Proteomes" id="UP000241167">
    <property type="component" value="Unassembled WGS sequence"/>
</dbReference>
<accession>A0A2P7QSB8</accession>
<comment type="caution">
    <text evidence="7">The sequence shown here is derived from an EMBL/GenBank/DDBJ whole genome shotgun (WGS) entry which is preliminary data.</text>
</comment>
<dbReference type="PANTHER" id="PTHR40980:SF4">
    <property type="entry name" value="TONB-DEPENDENT RECEPTOR-LIKE BETA-BARREL DOMAIN-CONTAINING PROTEIN"/>
    <property type="match status" value="1"/>
</dbReference>
<dbReference type="PANTHER" id="PTHR40980">
    <property type="entry name" value="PLUG DOMAIN-CONTAINING PROTEIN"/>
    <property type="match status" value="1"/>
</dbReference>
<dbReference type="Gene3D" id="2.170.130.10">
    <property type="entry name" value="TonB-dependent receptor, plug domain"/>
    <property type="match status" value="1"/>
</dbReference>
<gene>
    <name evidence="7" type="ORF">C7I55_11350</name>
</gene>
<feature type="domain" description="TonB-dependent receptor plug" evidence="5">
    <location>
        <begin position="66"/>
        <end position="150"/>
    </location>
</feature>
<keyword evidence="3" id="KW-0998">Cell outer membrane</keyword>
<dbReference type="SUPFAM" id="SSF56935">
    <property type="entry name" value="Porins"/>
    <property type="match status" value="1"/>
</dbReference>
<evidence type="ECO:0000259" key="6">
    <source>
        <dbReference type="Pfam" id="PF14905"/>
    </source>
</evidence>
<reference evidence="7 8" key="1">
    <citation type="submission" date="2018-03" db="EMBL/GenBank/DDBJ databases">
        <title>The draft genome of Sphingosinicella sp. GL-C-18.</title>
        <authorList>
            <person name="Liu L."/>
            <person name="Li L."/>
            <person name="Liang L."/>
            <person name="Zhang X."/>
            <person name="Wang T."/>
        </authorList>
    </citation>
    <scope>NUCLEOTIDE SEQUENCE [LARGE SCALE GENOMIC DNA]</scope>
    <source>
        <strain evidence="7 8">GL-C-18</strain>
    </source>
</reference>
<evidence type="ECO:0000259" key="5">
    <source>
        <dbReference type="Pfam" id="PF07715"/>
    </source>
</evidence>
<evidence type="ECO:0000313" key="8">
    <source>
        <dbReference type="Proteomes" id="UP000241167"/>
    </source>
</evidence>
<name>A0A2P7QSB8_9SPHN</name>
<dbReference type="InterPro" id="IPR012910">
    <property type="entry name" value="Plug_dom"/>
</dbReference>
<dbReference type="InterPro" id="IPR041700">
    <property type="entry name" value="OMP_b-brl_3"/>
</dbReference>
<dbReference type="InterPro" id="IPR036942">
    <property type="entry name" value="Beta-barrel_TonB_sf"/>
</dbReference>
<evidence type="ECO:0000256" key="4">
    <source>
        <dbReference type="SAM" id="MobiDB-lite"/>
    </source>
</evidence>
<evidence type="ECO:0000256" key="3">
    <source>
        <dbReference type="ARBA" id="ARBA00023237"/>
    </source>
</evidence>
<keyword evidence="8" id="KW-1185">Reference proteome</keyword>
<dbReference type="Gene3D" id="2.40.170.20">
    <property type="entry name" value="TonB-dependent receptor, beta-barrel domain"/>
    <property type="match status" value="1"/>
</dbReference>
<evidence type="ECO:0000256" key="1">
    <source>
        <dbReference type="ARBA" id="ARBA00004442"/>
    </source>
</evidence>